<dbReference type="Proteomes" id="UP001066276">
    <property type="component" value="Chromosome 6"/>
</dbReference>
<protein>
    <submittedName>
        <fullName evidence="1">Uncharacterized protein</fullName>
    </submittedName>
</protein>
<proteinExistence type="predicted"/>
<dbReference type="AlphaFoldDB" id="A0AAV7QRU4"/>
<name>A0AAV7QRU4_PLEWA</name>
<reference evidence="1" key="1">
    <citation type="journal article" date="2022" name="bioRxiv">
        <title>Sequencing and chromosome-scale assembly of the giantPleurodeles waltlgenome.</title>
        <authorList>
            <person name="Brown T."/>
            <person name="Elewa A."/>
            <person name="Iarovenko S."/>
            <person name="Subramanian E."/>
            <person name="Araus A.J."/>
            <person name="Petzold A."/>
            <person name="Susuki M."/>
            <person name="Suzuki K.-i.T."/>
            <person name="Hayashi T."/>
            <person name="Toyoda A."/>
            <person name="Oliveira C."/>
            <person name="Osipova E."/>
            <person name="Leigh N.D."/>
            <person name="Simon A."/>
            <person name="Yun M.H."/>
        </authorList>
    </citation>
    <scope>NUCLEOTIDE SEQUENCE</scope>
    <source>
        <strain evidence="1">20211129_DDA</strain>
        <tissue evidence="1">Liver</tissue>
    </source>
</reference>
<gene>
    <name evidence="1" type="ORF">NDU88_008178</name>
</gene>
<sequence length="79" mass="8407">MPDSSDPLGKQLKPRRCGQVPEVCCGVTDCARGEREVTPGGGPGRRVGPTEIPVLRWYRAAALRSRDGNTVEQTGSAEA</sequence>
<comment type="caution">
    <text evidence="1">The sequence shown here is derived from an EMBL/GenBank/DDBJ whole genome shotgun (WGS) entry which is preliminary data.</text>
</comment>
<evidence type="ECO:0000313" key="1">
    <source>
        <dbReference type="EMBL" id="KAJ1141850.1"/>
    </source>
</evidence>
<accession>A0AAV7QRU4</accession>
<evidence type="ECO:0000313" key="2">
    <source>
        <dbReference type="Proteomes" id="UP001066276"/>
    </source>
</evidence>
<dbReference type="EMBL" id="JANPWB010000010">
    <property type="protein sequence ID" value="KAJ1141850.1"/>
    <property type="molecule type" value="Genomic_DNA"/>
</dbReference>
<keyword evidence="2" id="KW-1185">Reference proteome</keyword>
<organism evidence="1 2">
    <name type="scientific">Pleurodeles waltl</name>
    <name type="common">Iberian ribbed newt</name>
    <dbReference type="NCBI Taxonomy" id="8319"/>
    <lineage>
        <taxon>Eukaryota</taxon>
        <taxon>Metazoa</taxon>
        <taxon>Chordata</taxon>
        <taxon>Craniata</taxon>
        <taxon>Vertebrata</taxon>
        <taxon>Euteleostomi</taxon>
        <taxon>Amphibia</taxon>
        <taxon>Batrachia</taxon>
        <taxon>Caudata</taxon>
        <taxon>Salamandroidea</taxon>
        <taxon>Salamandridae</taxon>
        <taxon>Pleurodelinae</taxon>
        <taxon>Pleurodeles</taxon>
    </lineage>
</organism>